<dbReference type="EMBL" id="MASW01000001">
    <property type="protein sequence ID" value="PXY32672.1"/>
    <property type="molecule type" value="Genomic_DNA"/>
</dbReference>
<evidence type="ECO:0000256" key="1">
    <source>
        <dbReference type="ARBA" id="ARBA00008467"/>
    </source>
</evidence>
<feature type="domain" description="Ketosynthase family 3 (KS3)" evidence="4">
    <location>
        <begin position="3"/>
        <end position="384"/>
    </location>
</feature>
<dbReference type="InterPro" id="IPR016039">
    <property type="entry name" value="Thiolase-like"/>
</dbReference>
<dbReference type="SUPFAM" id="SSF53901">
    <property type="entry name" value="Thiolase-like"/>
    <property type="match status" value="1"/>
</dbReference>
<dbReference type="PROSITE" id="PS52004">
    <property type="entry name" value="KS3_2"/>
    <property type="match status" value="1"/>
</dbReference>
<dbReference type="Pfam" id="PF00109">
    <property type="entry name" value="ketoacyl-synt"/>
    <property type="match status" value="1"/>
</dbReference>
<gene>
    <name evidence="5" type="ORF">BAY60_02685</name>
</gene>
<sequence>MVSRGIGICGIGAVTGYGWGREQLWEGLVSAKPAATLTGGYGRNQDESLWVAAVPEGGDPADGRGRFARAMRASAREAIDDATARGWSPGRRVGLLHAVVIGEAYLWKDFYTVDGGKLRVRDYLALMPSTPMSTFMQEFGFHGPAMNVSAMCASGNAGLLTAKAWLEAGIVDDVVLVATDLSLTPENVSHFLRLGVAVGKLEPLDGCRPFQEGSRGFIMGEASVAMVLSKGSGGAYAMALGGAMSHDAYHVTSIDPAFPEVRRCFADALDNADVDPRDVRFVNAHGPGTRQCDRTEATIVDELFPAETGVYSVKPLTGHCQGAASAVEIAVAALGYERRVVPAPPRVAEAHPRLLHGEFPVDGGLTVKSSLGMGGHNSVVVLGPASA</sequence>
<dbReference type="InterPro" id="IPR020841">
    <property type="entry name" value="PKS_Beta-ketoAc_synthase_dom"/>
</dbReference>
<dbReference type="InterPro" id="IPR014031">
    <property type="entry name" value="Ketoacyl_synth_C"/>
</dbReference>
<dbReference type="PANTHER" id="PTHR11712:SF347">
    <property type="entry name" value="BETA KETOACYL-ACYL CARRIER PROTEIN SYNTHASE"/>
    <property type="match status" value="1"/>
</dbReference>
<dbReference type="SMART" id="SM00825">
    <property type="entry name" value="PKS_KS"/>
    <property type="match status" value="1"/>
</dbReference>
<accession>A0A2V4BDS9</accession>
<dbReference type="OrthoDB" id="9808669at2"/>
<comment type="caution">
    <text evidence="5">The sequence shown here is derived from an EMBL/GenBank/DDBJ whole genome shotgun (WGS) entry which is preliminary data.</text>
</comment>
<dbReference type="GO" id="GO:0006633">
    <property type="term" value="P:fatty acid biosynthetic process"/>
    <property type="evidence" value="ECO:0007669"/>
    <property type="project" value="TreeGrafter"/>
</dbReference>
<evidence type="ECO:0000313" key="6">
    <source>
        <dbReference type="Proteomes" id="UP000249915"/>
    </source>
</evidence>
<evidence type="ECO:0000259" key="4">
    <source>
        <dbReference type="PROSITE" id="PS52004"/>
    </source>
</evidence>
<evidence type="ECO:0000256" key="2">
    <source>
        <dbReference type="ARBA" id="ARBA00022679"/>
    </source>
</evidence>
<organism evidence="5 6">
    <name type="scientific">Prauserella muralis</name>
    <dbReference type="NCBI Taxonomy" id="588067"/>
    <lineage>
        <taxon>Bacteria</taxon>
        <taxon>Bacillati</taxon>
        <taxon>Actinomycetota</taxon>
        <taxon>Actinomycetes</taxon>
        <taxon>Pseudonocardiales</taxon>
        <taxon>Pseudonocardiaceae</taxon>
        <taxon>Prauserella</taxon>
    </lineage>
</organism>
<dbReference type="InterPro" id="IPR014030">
    <property type="entry name" value="Ketoacyl_synth_N"/>
</dbReference>
<name>A0A2V4BDS9_9PSEU</name>
<proteinExistence type="inferred from homology"/>
<evidence type="ECO:0000313" key="5">
    <source>
        <dbReference type="EMBL" id="PXY32672.1"/>
    </source>
</evidence>
<comment type="similarity">
    <text evidence="1 3">Belongs to the thiolase-like superfamily. Beta-ketoacyl-ACP synthases family.</text>
</comment>
<dbReference type="Proteomes" id="UP000249915">
    <property type="component" value="Unassembled WGS sequence"/>
</dbReference>
<dbReference type="GO" id="GO:0004315">
    <property type="term" value="F:3-oxoacyl-[acyl-carrier-protein] synthase activity"/>
    <property type="evidence" value="ECO:0007669"/>
    <property type="project" value="TreeGrafter"/>
</dbReference>
<protein>
    <submittedName>
        <fullName evidence="5">3-oxoacyl-ACP synthase</fullName>
    </submittedName>
</protein>
<keyword evidence="2 3" id="KW-0808">Transferase</keyword>
<evidence type="ECO:0000256" key="3">
    <source>
        <dbReference type="RuleBase" id="RU003694"/>
    </source>
</evidence>
<dbReference type="Pfam" id="PF02801">
    <property type="entry name" value="Ketoacyl-synt_C"/>
    <property type="match status" value="1"/>
</dbReference>
<dbReference type="PANTHER" id="PTHR11712">
    <property type="entry name" value="POLYKETIDE SYNTHASE-RELATED"/>
    <property type="match status" value="1"/>
</dbReference>
<dbReference type="InterPro" id="IPR000794">
    <property type="entry name" value="Beta-ketoacyl_synthase"/>
</dbReference>
<dbReference type="AlphaFoldDB" id="A0A2V4BDS9"/>
<reference evidence="5 6" key="1">
    <citation type="submission" date="2016-07" db="EMBL/GenBank/DDBJ databases">
        <title>Draft genome sequence of Prauserella muralis DSM 45305, isolated from a mould-covered wall in an indoor environment.</title>
        <authorList>
            <person name="Ruckert C."/>
            <person name="Albersmeier A."/>
            <person name="Jiang C.-L."/>
            <person name="Jiang Y."/>
            <person name="Kalinowski J."/>
            <person name="Schneider O."/>
            <person name="Winkler A."/>
            <person name="Zotchev S.B."/>
        </authorList>
    </citation>
    <scope>NUCLEOTIDE SEQUENCE [LARGE SCALE GENOMIC DNA]</scope>
    <source>
        <strain evidence="5 6">DSM 45305</strain>
    </source>
</reference>
<keyword evidence="6" id="KW-1185">Reference proteome</keyword>
<dbReference type="RefSeq" id="WP_112280683.1">
    <property type="nucleotide sequence ID" value="NZ_MASW01000001.1"/>
</dbReference>
<dbReference type="Gene3D" id="3.40.47.10">
    <property type="match status" value="1"/>
</dbReference>